<dbReference type="PANTHER" id="PTHR44688">
    <property type="entry name" value="DNA-BINDING TRANSCRIPTIONAL ACTIVATOR DEVR_DOSR"/>
    <property type="match status" value="1"/>
</dbReference>
<proteinExistence type="predicted"/>
<organism evidence="5 6">
    <name type="scientific">Maritimibacter dapengensis</name>
    <dbReference type="NCBI Taxonomy" id="2836868"/>
    <lineage>
        <taxon>Bacteria</taxon>
        <taxon>Pseudomonadati</taxon>
        <taxon>Pseudomonadota</taxon>
        <taxon>Alphaproteobacteria</taxon>
        <taxon>Rhodobacterales</taxon>
        <taxon>Roseobacteraceae</taxon>
        <taxon>Maritimibacter</taxon>
    </lineage>
</organism>
<keyword evidence="3" id="KW-0804">Transcription</keyword>
<feature type="domain" description="HTH luxR-type" evidence="4">
    <location>
        <begin position="104"/>
        <end position="169"/>
    </location>
</feature>
<keyword evidence="6" id="KW-1185">Reference proteome</keyword>
<dbReference type="InterPro" id="IPR000792">
    <property type="entry name" value="Tscrpt_reg_LuxR_C"/>
</dbReference>
<evidence type="ECO:0000259" key="4">
    <source>
        <dbReference type="PROSITE" id="PS50043"/>
    </source>
</evidence>
<comment type="caution">
    <text evidence="5">The sequence shown here is derived from an EMBL/GenBank/DDBJ whole genome shotgun (WGS) entry which is preliminary data.</text>
</comment>
<name>A0ABS6SYT2_9RHOB</name>
<dbReference type="PANTHER" id="PTHR44688:SF25">
    <property type="entry name" value="HTH LUXR-TYPE DOMAIN-CONTAINING PROTEIN"/>
    <property type="match status" value="1"/>
</dbReference>
<evidence type="ECO:0000256" key="3">
    <source>
        <dbReference type="ARBA" id="ARBA00023163"/>
    </source>
</evidence>
<gene>
    <name evidence="5" type="ORF">KJP28_02040</name>
</gene>
<evidence type="ECO:0000313" key="5">
    <source>
        <dbReference type="EMBL" id="MBV7377688.1"/>
    </source>
</evidence>
<dbReference type="EMBL" id="JAHUZE010000001">
    <property type="protein sequence ID" value="MBV7377688.1"/>
    <property type="molecule type" value="Genomic_DNA"/>
</dbReference>
<sequence length="183" mass="19941">MRELGAKLGQSNGEIKVIVVDCGLIEHLKVATELATLARMAPGTRIFALLDQTGGVRHAEQLVAAGAAASVSRSVTTDQLRELLKLVDEGMTVSAIETNDEGRTELPREKLSVRELQVLHGICCGLQNKEIAHGFRIKEVTVKMHVRGIIRKLEARNRTHAAMLARDRGLVVCDESSFPAGRQ</sequence>
<reference evidence="5 6" key="1">
    <citation type="submission" date="2021-05" db="EMBL/GenBank/DDBJ databases">
        <title>Culturable bacteria isolated from Daya Bay.</title>
        <authorList>
            <person name="Zheng W."/>
            <person name="Yu S."/>
            <person name="Huang Y."/>
        </authorList>
    </citation>
    <scope>NUCLEOTIDE SEQUENCE [LARGE SCALE GENOMIC DNA]</scope>
    <source>
        <strain evidence="5 6">DP4N28-5</strain>
    </source>
</reference>
<dbReference type="Proteomes" id="UP000756530">
    <property type="component" value="Unassembled WGS sequence"/>
</dbReference>
<dbReference type="CDD" id="cd06170">
    <property type="entry name" value="LuxR_C_like"/>
    <property type="match status" value="1"/>
</dbReference>
<protein>
    <submittedName>
        <fullName evidence="5">LuxR C-terminal-related transcriptional regulator</fullName>
    </submittedName>
</protein>
<keyword evidence="1" id="KW-0805">Transcription regulation</keyword>
<evidence type="ECO:0000313" key="6">
    <source>
        <dbReference type="Proteomes" id="UP000756530"/>
    </source>
</evidence>
<keyword evidence="2" id="KW-0238">DNA-binding</keyword>
<evidence type="ECO:0000256" key="1">
    <source>
        <dbReference type="ARBA" id="ARBA00023015"/>
    </source>
</evidence>
<dbReference type="Pfam" id="PF00196">
    <property type="entry name" value="GerE"/>
    <property type="match status" value="1"/>
</dbReference>
<evidence type="ECO:0000256" key="2">
    <source>
        <dbReference type="ARBA" id="ARBA00023125"/>
    </source>
</evidence>
<dbReference type="PROSITE" id="PS50043">
    <property type="entry name" value="HTH_LUXR_2"/>
    <property type="match status" value="1"/>
</dbReference>
<accession>A0ABS6SYT2</accession>
<dbReference type="SMART" id="SM00421">
    <property type="entry name" value="HTH_LUXR"/>
    <property type="match status" value="1"/>
</dbReference>